<sequence>MKPIISSILALLVFLSVSNEIISQEDLLGYKEVQLTQTNADNRYASYNHKGEDIIFESNRDGRWQIYIMDINGTHQKPLFKSSSNDRRPSWHPYKDIVIFESDRSGTWEIYTYDFENNSVKKMRIPIKGDKRYARFAPNGVQVVFCHEAYAGVTDIYMCSNKGKRTKRIVNNKHLNIGPHFNRRGDYIIYHSNRNTQGESNIIYSRSIITDDRNRLTYFKDHSEYPNWSNIRSTRIVYSAKVDDMIHPEIFIMRSNGTRKIQVTYNDVPDILPSWSPNDINLLITGYRDGYEQICKILLKEPLNPENRALDQK</sequence>
<comment type="similarity">
    <text evidence="1">Belongs to the TolB family.</text>
</comment>
<comment type="caution">
    <text evidence="2">The sequence shown here is derived from an EMBL/GenBank/DDBJ whole genome shotgun (WGS) entry which is preliminary data.</text>
</comment>
<dbReference type="OrthoDB" id="9815657at2"/>
<dbReference type="Gene3D" id="2.120.10.30">
    <property type="entry name" value="TolB, C-terminal domain"/>
    <property type="match status" value="2"/>
</dbReference>
<reference evidence="2 3" key="1">
    <citation type="submission" date="2019-07" db="EMBL/GenBank/DDBJ databases">
        <title>Seonamhaeicola sp. W255 draft genome.</title>
        <authorList>
            <person name="Zhang X.-Y."/>
            <person name="Zhang R."/>
            <person name="Zhong Y.-L."/>
            <person name="Du Z.-J."/>
        </authorList>
    </citation>
    <scope>NUCLEOTIDE SEQUENCE [LARGE SCALE GENOMIC DNA]</scope>
    <source>
        <strain evidence="2 3">W255</strain>
    </source>
</reference>
<dbReference type="PANTHER" id="PTHR36842">
    <property type="entry name" value="PROTEIN TOLB HOMOLOG"/>
    <property type="match status" value="1"/>
</dbReference>
<evidence type="ECO:0008006" key="4">
    <source>
        <dbReference type="Google" id="ProtNLM"/>
    </source>
</evidence>
<dbReference type="EMBL" id="SMZJ02000004">
    <property type="protein sequence ID" value="TWO32662.1"/>
    <property type="molecule type" value="Genomic_DNA"/>
</dbReference>
<evidence type="ECO:0000313" key="3">
    <source>
        <dbReference type="Proteomes" id="UP000295814"/>
    </source>
</evidence>
<evidence type="ECO:0000256" key="1">
    <source>
        <dbReference type="ARBA" id="ARBA00009820"/>
    </source>
</evidence>
<accession>A0A562YEF0</accession>
<name>A0A562YEF0_9FLAO</name>
<evidence type="ECO:0000313" key="2">
    <source>
        <dbReference type="EMBL" id="TWO32662.1"/>
    </source>
</evidence>
<dbReference type="Proteomes" id="UP000295814">
    <property type="component" value="Unassembled WGS sequence"/>
</dbReference>
<protein>
    <recommendedName>
        <fullName evidence="4">DUF5050 domain-containing protein</fullName>
    </recommendedName>
</protein>
<dbReference type="InterPro" id="IPR011659">
    <property type="entry name" value="WD40"/>
</dbReference>
<dbReference type="SUPFAM" id="SSF69304">
    <property type="entry name" value="Tricorn protease N-terminal domain"/>
    <property type="match status" value="1"/>
</dbReference>
<dbReference type="Pfam" id="PF07676">
    <property type="entry name" value="PD40"/>
    <property type="match status" value="3"/>
</dbReference>
<gene>
    <name evidence="2" type="ORF">E1J38_007285</name>
</gene>
<dbReference type="AlphaFoldDB" id="A0A562YEF0"/>
<organism evidence="2 3">
    <name type="scientific">Seonamhaeicola sediminis</name>
    <dbReference type="NCBI Taxonomy" id="2528206"/>
    <lineage>
        <taxon>Bacteria</taxon>
        <taxon>Pseudomonadati</taxon>
        <taxon>Bacteroidota</taxon>
        <taxon>Flavobacteriia</taxon>
        <taxon>Flavobacteriales</taxon>
        <taxon>Flavobacteriaceae</taxon>
    </lineage>
</organism>
<keyword evidence="3" id="KW-1185">Reference proteome</keyword>
<dbReference type="InterPro" id="IPR011042">
    <property type="entry name" value="6-blade_b-propeller_TolB-like"/>
</dbReference>
<proteinExistence type="inferred from homology"/>
<dbReference type="PANTHER" id="PTHR36842:SF1">
    <property type="entry name" value="PROTEIN TOLB"/>
    <property type="match status" value="1"/>
</dbReference>
<dbReference type="RefSeq" id="WP_133355385.1">
    <property type="nucleotide sequence ID" value="NZ_SMZJ02000004.1"/>
</dbReference>